<dbReference type="GeneID" id="117664358"/>
<evidence type="ECO:0000313" key="9">
    <source>
        <dbReference type="RefSeq" id="XP_034271169.1"/>
    </source>
</evidence>
<dbReference type="PANTHER" id="PTHR19441">
    <property type="entry name" value="WHEY ACDIC PROTEIN WAP"/>
    <property type="match status" value="1"/>
</dbReference>
<evidence type="ECO:0000256" key="5">
    <source>
        <dbReference type="ARBA" id="ARBA00035122"/>
    </source>
</evidence>
<evidence type="ECO:0000256" key="4">
    <source>
        <dbReference type="ARBA" id="ARBA00023157"/>
    </source>
</evidence>
<dbReference type="Pfam" id="PF00095">
    <property type="entry name" value="WAP"/>
    <property type="match status" value="3"/>
</dbReference>
<dbReference type="GO" id="GO:0045087">
    <property type="term" value="P:innate immune response"/>
    <property type="evidence" value="ECO:0007669"/>
    <property type="project" value="TreeGrafter"/>
</dbReference>
<dbReference type="PANTHER" id="PTHR19441:SF30">
    <property type="entry name" value="ELAFIN"/>
    <property type="match status" value="1"/>
</dbReference>
<feature type="signal peptide" evidence="6">
    <location>
        <begin position="1"/>
        <end position="25"/>
    </location>
</feature>
<keyword evidence="1" id="KW-0929">Antimicrobial</keyword>
<dbReference type="SMART" id="SM00217">
    <property type="entry name" value="WAP"/>
    <property type="match status" value="3"/>
</dbReference>
<dbReference type="AlphaFoldDB" id="A0A6P9BM86"/>
<dbReference type="SUPFAM" id="SSF57256">
    <property type="entry name" value="Elafin-like"/>
    <property type="match status" value="3"/>
</dbReference>
<dbReference type="GO" id="GO:0004867">
    <property type="term" value="F:serine-type endopeptidase inhibitor activity"/>
    <property type="evidence" value="ECO:0007669"/>
    <property type="project" value="TreeGrafter"/>
</dbReference>
<dbReference type="InterPro" id="IPR008197">
    <property type="entry name" value="WAP_dom"/>
</dbReference>
<protein>
    <submittedName>
        <fullName evidence="9">WAP four-disulfide core domain protein 5-like</fullName>
    </submittedName>
</protein>
<keyword evidence="4" id="KW-1015">Disulfide bond</keyword>
<dbReference type="Gene3D" id="4.10.75.10">
    <property type="entry name" value="Elafin-like"/>
    <property type="match status" value="3"/>
</dbReference>
<evidence type="ECO:0000256" key="3">
    <source>
        <dbReference type="ARBA" id="ARBA00023022"/>
    </source>
</evidence>
<feature type="domain" description="WAP" evidence="7">
    <location>
        <begin position="124"/>
        <end position="171"/>
    </location>
</feature>
<proteinExistence type="inferred from homology"/>
<dbReference type="InParanoid" id="A0A6P9BM86"/>
<evidence type="ECO:0000313" key="8">
    <source>
        <dbReference type="Proteomes" id="UP001652622"/>
    </source>
</evidence>
<keyword evidence="3" id="KW-0044">Antibiotic</keyword>
<evidence type="ECO:0000259" key="7">
    <source>
        <dbReference type="PROSITE" id="PS51390"/>
    </source>
</evidence>
<evidence type="ECO:0000256" key="6">
    <source>
        <dbReference type="SAM" id="SignalP"/>
    </source>
</evidence>
<dbReference type="PROSITE" id="PS51390">
    <property type="entry name" value="WAP"/>
    <property type="match status" value="2"/>
</dbReference>
<evidence type="ECO:0000256" key="2">
    <source>
        <dbReference type="ARBA" id="ARBA00022729"/>
    </source>
</evidence>
<name>A0A6P9BM86_PANGU</name>
<feature type="domain" description="WAP" evidence="7">
    <location>
        <begin position="30"/>
        <end position="78"/>
    </location>
</feature>
<dbReference type="OMA" id="GFCPHKP"/>
<evidence type="ECO:0000256" key="1">
    <source>
        <dbReference type="ARBA" id="ARBA00022529"/>
    </source>
</evidence>
<dbReference type="GO" id="GO:0005615">
    <property type="term" value="C:extracellular space"/>
    <property type="evidence" value="ECO:0007669"/>
    <property type="project" value="TreeGrafter"/>
</dbReference>
<dbReference type="Proteomes" id="UP001652622">
    <property type="component" value="Unplaced"/>
</dbReference>
<dbReference type="RefSeq" id="XP_034271169.1">
    <property type="nucleotide sequence ID" value="XM_034415278.2"/>
</dbReference>
<keyword evidence="8" id="KW-1185">Reference proteome</keyword>
<dbReference type="InterPro" id="IPR036645">
    <property type="entry name" value="Elafin-like_sf"/>
</dbReference>
<keyword evidence="2 6" id="KW-0732">Signal</keyword>
<reference evidence="9" key="1">
    <citation type="submission" date="2025-08" db="UniProtKB">
        <authorList>
            <consortium name="RefSeq"/>
        </authorList>
    </citation>
    <scope>IDENTIFICATION</scope>
    <source>
        <tissue evidence="9">Blood</tissue>
    </source>
</reference>
<dbReference type="GO" id="GO:0019731">
    <property type="term" value="P:antibacterial humoral response"/>
    <property type="evidence" value="ECO:0007669"/>
    <property type="project" value="TreeGrafter"/>
</dbReference>
<accession>A0A6P9BM86</accession>
<dbReference type="KEGG" id="pgut:117664358"/>
<sequence length="171" mass="18813">MRSTDIFFLTGFLIFCVELTCFTAGVPHPTKVKPGICPYTDAICHEGPIGNQCKQDDQCPGARKCCPGSCGQACLLPENVKLGTCPVQYVVCRAAFDVCEKDDECPGIKRCCEGSCGTVCRTPEKEKPKHCPKEIRKCPTKGQYECNNDSECKKNKKCCFSNCALRCVEPH</sequence>
<feature type="chain" id="PRO_5027671342" evidence="6">
    <location>
        <begin position="26"/>
        <end position="171"/>
    </location>
</feature>
<dbReference type="PRINTS" id="PR00003">
    <property type="entry name" value="4DISULPHCORE"/>
</dbReference>
<organism evidence="8 9">
    <name type="scientific">Pantherophis guttatus</name>
    <name type="common">Corn snake</name>
    <name type="synonym">Elaphe guttata</name>
    <dbReference type="NCBI Taxonomy" id="94885"/>
    <lineage>
        <taxon>Eukaryota</taxon>
        <taxon>Metazoa</taxon>
        <taxon>Chordata</taxon>
        <taxon>Craniata</taxon>
        <taxon>Vertebrata</taxon>
        <taxon>Euteleostomi</taxon>
        <taxon>Lepidosauria</taxon>
        <taxon>Squamata</taxon>
        <taxon>Bifurcata</taxon>
        <taxon>Unidentata</taxon>
        <taxon>Episquamata</taxon>
        <taxon>Toxicofera</taxon>
        <taxon>Serpentes</taxon>
        <taxon>Colubroidea</taxon>
        <taxon>Colubridae</taxon>
        <taxon>Colubrinae</taxon>
        <taxon>Pantherophis</taxon>
    </lineage>
</organism>
<gene>
    <name evidence="9" type="primary">LOC117664358</name>
</gene>
<comment type="similarity">
    <text evidence="5">Belongs to the venom waprin family.</text>
</comment>
<dbReference type="InterPro" id="IPR050514">
    <property type="entry name" value="WAP_four-disulfide_core"/>
</dbReference>